<dbReference type="AlphaFoldDB" id="A0A4Y9XQP2"/>
<keyword evidence="3" id="KW-1185">Reference proteome</keyword>
<dbReference type="STRING" id="205917.A0A4Y9XQP2"/>
<sequence>MLSIIPSELLVSILVLLDHRDLLHCSAVCRYLNETVKNTPELRYVVELVRDGMSDGPPSDLSAAERLQLLLERREKRRTLNWERSRVILPSSYAVFGYQNGAFAMAVTPNNVVGPISSILVTVFATNCQPERLVVLDNLDVAPVKGFLVDPALDLVVLLMSNAGEHSEEGCFVYLHLRSLSSSAKDAYPDCHDPIIKASLPDVYQACPLDLWAIRLQVTNDLLGLYLRRDDAVTSSVFTWDWKSGAILAALHDSASMTICDFSFISQSAFLVTVAPREEPLDDEGQYVKEASFRIYNLGDDPSGYNLASPAVIMYLPPVPVGTSLSVIPPIYWDFTAYSGPFTTLASSNCPFMTSESARIHVFDVEVIVYGSILAQFERDRPNVNRIMDFNIEASKDWELVTEPTILKKPQVFAKPVTTSLPYRQVVIPVASPECCELLLDDERLISVEAHQ</sequence>
<organism evidence="2 3">
    <name type="scientific">Dentipellis fragilis</name>
    <dbReference type="NCBI Taxonomy" id="205917"/>
    <lineage>
        <taxon>Eukaryota</taxon>
        <taxon>Fungi</taxon>
        <taxon>Dikarya</taxon>
        <taxon>Basidiomycota</taxon>
        <taxon>Agaricomycotina</taxon>
        <taxon>Agaricomycetes</taxon>
        <taxon>Russulales</taxon>
        <taxon>Hericiaceae</taxon>
        <taxon>Dentipellis</taxon>
    </lineage>
</organism>
<dbReference type="Pfam" id="PF12937">
    <property type="entry name" value="F-box-like"/>
    <property type="match status" value="1"/>
</dbReference>
<evidence type="ECO:0000313" key="3">
    <source>
        <dbReference type="Proteomes" id="UP000298327"/>
    </source>
</evidence>
<evidence type="ECO:0000313" key="2">
    <source>
        <dbReference type="EMBL" id="TFY51697.1"/>
    </source>
</evidence>
<name>A0A4Y9XQP2_9AGAM</name>
<dbReference type="Gene3D" id="1.20.1280.50">
    <property type="match status" value="1"/>
</dbReference>
<dbReference type="SUPFAM" id="SSF81383">
    <property type="entry name" value="F-box domain"/>
    <property type="match status" value="1"/>
</dbReference>
<dbReference type="InterPro" id="IPR036047">
    <property type="entry name" value="F-box-like_dom_sf"/>
</dbReference>
<feature type="domain" description="F-box" evidence="1">
    <location>
        <begin position="1"/>
        <end position="45"/>
    </location>
</feature>
<dbReference type="EMBL" id="SEOQ01001456">
    <property type="protein sequence ID" value="TFY51697.1"/>
    <property type="molecule type" value="Genomic_DNA"/>
</dbReference>
<comment type="caution">
    <text evidence="2">The sequence shown here is derived from an EMBL/GenBank/DDBJ whole genome shotgun (WGS) entry which is preliminary data.</text>
</comment>
<dbReference type="OrthoDB" id="2745718at2759"/>
<reference evidence="2 3" key="1">
    <citation type="submission" date="2019-02" db="EMBL/GenBank/DDBJ databases">
        <title>Genome sequencing of the rare red list fungi Dentipellis fragilis.</title>
        <authorList>
            <person name="Buettner E."/>
            <person name="Kellner H."/>
        </authorList>
    </citation>
    <scope>NUCLEOTIDE SEQUENCE [LARGE SCALE GENOMIC DNA]</scope>
    <source>
        <strain evidence="2 3">DSM 105465</strain>
    </source>
</reference>
<dbReference type="InterPro" id="IPR001810">
    <property type="entry name" value="F-box_dom"/>
</dbReference>
<proteinExistence type="predicted"/>
<evidence type="ECO:0000259" key="1">
    <source>
        <dbReference type="PROSITE" id="PS50181"/>
    </source>
</evidence>
<protein>
    <recommendedName>
        <fullName evidence="1">F-box domain-containing protein</fullName>
    </recommendedName>
</protein>
<dbReference type="PROSITE" id="PS50181">
    <property type="entry name" value="FBOX"/>
    <property type="match status" value="1"/>
</dbReference>
<accession>A0A4Y9XQP2</accession>
<dbReference type="Proteomes" id="UP000298327">
    <property type="component" value="Unassembled WGS sequence"/>
</dbReference>
<dbReference type="CDD" id="cd09917">
    <property type="entry name" value="F-box_SF"/>
    <property type="match status" value="1"/>
</dbReference>
<gene>
    <name evidence="2" type="ORF">EVG20_g10877</name>
</gene>